<proteinExistence type="predicted"/>
<organism evidence="1 2">
    <name type="scientific">Vibrio cholerae</name>
    <dbReference type="NCBI Taxonomy" id="666"/>
    <lineage>
        <taxon>Bacteria</taxon>
        <taxon>Pseudomonadati</taxon>
        <taxon>Pseudomonadota</taxon>
        <taxon>Gammaproteobacteria</taxon>
        <taxon>Vibrionales</taxon>
        <taxon>Vibrionaceae</taxon>
        <taxon>Vibrio</taxon>
    </lineage>
</organism>
<evidence type="ECO:0000313" key="2">
    <source>
        <dbReference type="Proteomes" id="UP000041770"/>
    </source>
</evidence>
<dbReference type="AlphaFoldDB" id="A0A655WLA5"/>
<reference evidence="1 2" key="1">
    <citation type="submission" date="2015-07" db="EMBL/GenBank/DDBJ databases">
        <authorList>
            <consortium name="Pathogen Informatics"/>
        </authorList>
    </citation>
    <scope>NUCLEOTIDE SEQUENCE [LARGE SCALE GENOMIC DNA]</scope>
    <source>
        <strain evidence="1 2">A316</strain>
    </source>
</reference>
<protein>
    <submittedName>
        <fullName evidence="1">Uncharacterized protein</fullName>
    </submittedName>
</protein>
<accession>A0A655WLA5</accession>
<name>A0A655WLA5_VIBCL</name>
<sequence length="119" mass="13643">MLNRAQRFHDDGASRGFVAAARFHTHQTVFHDVDTTYTMLCTFLVEVQQSVVRGHGFTINSDHFAMSHLQRDIFRFVRRLLRIDGPHPAIFVWRIPCAFQNATFGRNVPCVGITRVDLG</sequence>
<gene>
    <name evidence="1" type="ORF">ERS013200_00053</name>
</gene>
<evidence type="ECO:0000313" key="1">
    <source>
        <dbReference type="EMBL" id="CSB92672.1"/>
    </source>
</evidence>
<dbReference type="Proteomes" id="UP000041770">
    <property type="component" value="Unassembled WGS sequence"/>
</dbReference>
<dbReference type="EMBL" id="CWQY01000001">
    <property type="protein sequence ID" value="CSB92672.1"/>
    <property type="molecule type" value="Genomic_DNA"/>
</dbReference>